<evidence type="ECO:0000256" key="4">
    <source>
        <dbReference type="ARBA" id="ARBA00022475"/>
    </source>
</evidence>
<keyword evidence="9" id="KW-0862">Zinc</keyword>
<keyword evidence="11" id="KW-0482">Metalloprotease</keyword>
<proteinExistence type="inferred from homology"/>
<feature type="transmembrane region" description="Helical" evidence="13">
    <location>
        <begin position="137"/>
        <end position="168"/>
    </location>
</feature>
<evidence type="ECO:0000256" key="10">
    <source>
        <dbReference type="ARBA" id="ARBA00022989"/>
    </source>
</evidence>
<comment type="similarity">
    <text evidence="3">Belongs to the peptidase M50B family.</text>
</comment>
<evidence type="ECO:0000256" key="13">
    <source>
        <dbReference type="SAM" id="Phobius"/>
    </source>
</evidence>
<feature type="transmembrane region" description="Helical" evidence="13">
    <location>
        <begin position="101"/>
        <end position="125"/>
    </location>
</feature>
<keyword evidence="7" id="KW-0479">Metal-binding</keyword>
<comment type="caution">
    <text evidence="14">The sequence shown here is derived from an EMBL/GenBank/DDBJ whole genome shotgun (WGS) entry which is preliminary data.</text>
</comment>
<feature type="transmembrane region" description="Helical" evidence="13">
    <location>
        <begin position="188"/>
        <end position="206"/>
    </location>
</feature>
<evidence type="ECO:0000313" key="15">
    <source>
        <dbReference type="Proteomes" id="UP000823990"/>
    </source>
</evidence>
<dbReference type="InterPro" id="IPR052348">
    <property type="entry name" value="Metallopeptidase_M50B"/>
</dbReference>
<evidence type="ECO:0000256" key="1">
    <source>
        <dbReference type="ARBA" id="ARBA00001947"/>
    </source>
</evidence>
<evidence type="ECO:0000256" key="9">
    <source>
        <dbReference type="ARBA" id="ARBA00022833"/>
    </source>
</evidence>
<dbReference type="Proteomes" id="UP000823990">
    <property type="component" value="Unassembled WGS sequence"/>
</dbReference>
<evidence type="ECO:0000256" key="8">
    <source>
        <dbReference type="ARBA" id="ARBA00022801"/>
    </source>
</evidence>
<comment type="subcellular location">
    <subcellularLocation>
        <location evidence="2">Cell membrane</location>
        <topology evidence="2">Multi-pass membrane protein</topology>
    </subcellularLocation>
</comment>
<evidence type="ECO:0000256" key="3">
    <source>
        <dbReference type="ARBA" id="ARBA00007931"/>
    </source>
</evidence>
<accession>A0A9D1Q1D7</accession>
<evidence type="ECO:0000256" key="12">
    <source>
        <dbReference type="ARBA" id="ARBA00023136"/>
    </source>
</evidence>
<dbReference type="GO" id="GO:0005886">
    <property type="term" value="C:plasma membrane"/>
    <property type="evidence" value="ECO:0007669"/>
    <property type="project" value="UniProtKB-SubCell"/>
</dbReference>
<keyword evidence="10 13" id="KW-1133">Transmembrane helix</keyword>
<sequence length="255" mass="28311">MYFIINILQMGDAALAVVAIVAYLLAVYFAIVPHEVAHGLAAKWNGDLTAQVNGRLTLNPVSHIDPIGLVMLLFVGFGYAKPVPVNPYNFKVPRRGLFMTAIAGVTYNLAAMIVSCFFLALTMFIGPLGAGAPLYLYYFFFWFFQLSASINVMLFLFNIIPLGALDGFKIIEAYASRDNKFIGFLRRYGSYILFALVALHLAVYYISSYVAAPEWLQYIDILGLYMSYGSKGIAGSVQQLFNLIFDIGQSGWSMF</sequence>
<dbReference type="GO" id="GO:0008237">
    <property type="term" value="F:metallopeptidase activity"/>
    <property type="evidence" value="ECO:0007669"/>
    <property type="project" value="UniProtKB-KW"/>
</dbReference>
<comment type="cofactor">
    <cofactor evidence="1">
        <name>Zn(2+)</name>
        <dbReference type="ChEBI" id="CHEBI:29105"/>
    </cofactor>
</comment>
<feature type="transmembrane region" description="Helical" evidence="13">
    <location>
        <begin position="12"/>
        <end position="31"/>
    </location>
</feature>
<keyword evidence="4" id="KW-1003">Cell membrane</keyword>
<evidence type="ECO:0000313" key="14">
    <source>
        <dbReference type="EMBL" id="HIW02951.1"/>
    </source>
</evidence>
<dbReference type="EMBL" id="DXHS01000104">
    <property type="protein sequence ID" value="HIW02951.1"/>
    <property type="molecule type" value="Genomic_DNA"/>
</dbReference>
<evidence type="ECO:0000256" key="2">
    <source>
        <dbReference type="ARBA" id="ARBA00004651"/>
    </source>
</evidence>
<dbReference type="GO" id="GO:0046872">
    <property type="term" value="F:metal ion binding"/>
    <property type="evidence" value="ECO:0007669"/>
    <property type="project" value="UniProtKB-KW"/>
</dbReference>
<keyword evidence="12 13" id="KW-0472">Membrane</keyword>
<evidence type="ECO:0000256" key="11">
    <source>
        <dbReference type="ARBA" id="ARBA00023049"/>
    </source>
</evidence>
<dbReference type="GO" id="GO:0006508">
    <property type="term" value="P:proteolysis"/>
    <property type="evidence" value="ECO:0007669"/>
    <property type="project" value="UniProtKB-KW"/>
</dbReference>
<reference evidence="14" key="1">
    <citation type="journal article" date="2021" name="PeerJ">
        <title>Extensive microbial diversity within the chicken gut microbiome revealed by metagenomics and culture.</title>
        <authorList>
            <person name="Gilroy R."/>
            <person name="Ravi A."/>
            <person name="Getino M."/>
            <person name="Pursley I."/>
            <person name="Horton D.L."/>
            <person name="Alikhan N.F."/>
            <person name="Baker D."/>
            <person name="Gharbi K."/>
            <person name="Hall N."/>
            <person name="Watson M."/>
            <person name="Adriaenssens E.M."/>
            <person name="Foster-Nyarko E."/>
            <person name="Jarju S."/>
            <person name="Secka A."/>
            <person name="Antonio M."/>
            <person name="Oren A."/>
            <person name="Chaudhuri R.R."/>
            <person name="La Ragione R."/>
            <person name="Hildebrand F."/>
            <person name="Pallen M.J."/>
        </authorList>
    </citation>
    <scope>NUCLEOTIDE SEQUENCE</scope>
    <source>
        <strain evidence="14">12435</strain>
    </source>
</reference>
<dbReference type="AlphaFoldDB" id="A0A9D1Q1D7"/>
<dbReference type="InterPro" id="IPR044537">
    <property type="entry name" value="Rip2-like"/>
</dbReference>
<organism evidence="14 15">
    <name type="scientific">Candidatus Protoclostridium stercorigallinarum</name>
    <dbReference type="NCBI Taxonomy" id="2838741"/>
    <lineage>
        <taxon>Bacteria</taxon>
        <taxon>Bacillati</taxon>
        <taxon>Bacillota</taxon>
        <taxon>Clostridia</taxon>
        <taxon>Candidatus Protoclostridium</taxon>
    </lineage>
</organism>
<dbReference type="PANTHER" id="PTHR35864:SF1">
    <property type="entry name" value="ZINC METALLOPROTEASE YWHC-RELATED"/>
    <property type="match status" value="1"/>
</dbReference>
<keyword evidence="5 14" id="KW-0645">Protease</keyword>
<evidence type="ECO:0000256" key="5">
    <source>
        <dbReference type="ARBA" id="ARBA00022670"/>
    </source>
</evidence>
<evidence type="ECO:0000256" key="6">
    <source>
        <dbReference type="ARBA" id="ARBA00022692"/>
    </source>
</evidence>
<dbReference type="PANTHER" id="PTHR35864">
    <property type="entry name" value="ZINC METALLOPROTEASE MJ0611-RELATED"/>
    <property type="match status" value="1"/>
</dbReference>
<evidence type="ECO:0000256" key="7">
    <source>
        <dbReference type="ARBA" id="ARBA00022723"/>
    </source>
</evidence>
<keyword evidence="8" id="KW-0378">Hydrolase</keyword>
<keyword evidence="6 13" id="KW-0812">Transmembrane</keyword>
<protein>
    <submittedName>
        <fullName evidence="14">Site-2 protease family protein</fullName>
    </submittedName>
</protein>
<reference evidence="14" key="2">
    <citation type="submission" date="2021-04" db="EMBL/GenBank/DDBJ databases">
        <authorList>
            <person name="Gilroy R."/>
        </authorList>
    </citation>
    <scope>NUCLEOTIDE SEQUENCE</scope>
    <source>
        <strain evidence="14">12435</strain>
    </source>
</reference>
<feature type="transmembrane region" description="Helical" evidence="13">
    <location>
        <begin position="63"/>
        <end position="80"/>
    </location>
</feature>
<dbReference type="CDD" id="cd06158">
    <property type="entry name" value="S2P-M50_like_1"/>
    <property type="match status" value="1"/>
</dbReference>
<name>A0A9D1Q1D7_9FIRM</name>
<gene>
    <name evidence="14" type="ORF">H9892_06385</name>
</gene>